<dbReference type="InterPro" id="IPR051951">
    <property type="entry name" value="UNC-93_regulatory"/>
</dbReference>
<dbReference type="eggNOG" id="KOG3097">
    <property type="taxonomic scope" value="Eukaryota"/>
</dbReference>
<dbReference type="GeneTree" id="ENSGT00530000063359"/>
<dbReference type="HOGENOM" id="CLU_089764_1_0_1"/>
<dbReference type="STRING" id="51511.ENSCSAVP00000017246"/>
<evidence type="ECO:0000256" key="6">
    <source>
        <dbReference type="ARBA" id="ARBA00040854"/>
    </source>
</evidence>
<evidence type="ECO:0000256" key="3">
    <source>
        <dbReference type="ARBA" id="ARBA00022692"/>
    </source>
</evidence>
<protein>
    <recommendedName>
        <fullName evidence="6">Protein unc-93 homolog A</fullName>
    </recommendedName>
</protein>
<evidence type="ECO:0000256" key="7">
    <source>
        <dbReference type="SAM" id="Phobius"/>
    </source>
</evidence>
<comment type="subcellular location">
    <subcellularLocation>
        <location evidence="1">Membrane</location>
        <topology evidence="1">Multi-pass membrane protein</topology>
    </subcellularLocation>
</comment>
<dbReference type="InParanoid" id="H2ZI30"/>
<dbReference type="Pfam" id="PF05978">
    <property type="entry name" value="UNC-93"/>
    <property type="match status" value="1"/>
</dbReference>
<dbReference type="Ensembl" id="ENSCSAVT00000017434.1">
    <property type="protein sequence ID" value="ENSCSAVP00000017246.1"/>
    <property type="gene ID" value="ENSCSAVG00000010145.1"/>
</dbReference>
<evidence type="ECO:0000313" key="8">
    <source>
        <dbReference type="Ensembl" id="ENSCSAVP00000017246.1"/>
    </source>
</evidence>
<dbReference type="PANTHER" id="PTHR19444">
    <property type="entry name" value="UNC-93 RELATED"/>
    <property type="match status" value="1"/>
</dbReference>
<keyword evidence="9" id="KW-1185">Reference proteome</keyword>
<feature type="transmembrane region" description="Helical" evidence="7">
    <location>
        <begin position="139"/>
        <end position="166"/>
    </location>
</feature>
<accession>H2ZI30</accession>
<keyword evidence="5 7" id="KW-0472">Membrane</keyword>
<dbReference type="InterPro" id="IPR010291">
    <property type="entry name" value="Ion_channel_UNC-93"/>
</dbReference>
<reference evidence="8" key="3">
    <citation type="submission" date="2025-09" db="UniProtKB">
        <authorList>
            <consortium name="Ensembl"/>
        </authorList>
    </citation>
    <scope>IDENTIFICATION</scope>
</reference>
<evidence type="ECO:0000256" key="1">
    <source>
        <dbReference type="ARBA" id="ARBA00004141"/>
    </source>
</evidence>
<dbReference type="GO" id="GO:0016020">
    <property type="term" value="C:membrane"/>
    <property type="evidence" value="ECO:0007669"/>
    <property type="project" value="UniProtKB-SubCell"/>
</dbReference>
<evidence type="ECO:0000256" key="5">
    <source>
        <dbReference type="ARBA" id="ARBA00023136"/>
    </source>
</evidence>
<proteinExistence type="inferred from homology"/>
<dbReference type="SUPFAM" id="SSF103473">
    <property type="entry name" value="MFS general substrate transporter"/>
    <property type="match status" value="1"/>
</dbReference>
<reference evidence="9" key="1">
    <citation type="submission" date="2003-08" db="EMBL/GenBank/DDBJ databases">
        <authorList>
            <person name="Birren B."/>
            <person name="Nusbaum C."/>
            <person name="Abebe A."/>
            <person name="Abouelleil A."/>
            <person name="Adekoya E."/>
            <person name="Ait-zahra M."/>
            <person name="Allen N."/>
            <person name="Allen T."/>
            <person name="An P."/>
            <person name="Anderson M."/>
            <person name="Anderson S."/>
            <person name="Arachchi H."/>
            <person name="Armbruster J."/>
            <person name="Bachantsang P."/>
            <person name="Baldwin J."/>
            <person name="Barry A."/>
            <person name="Bayul T."/>
            <person name="Blitshsteyn B."/>
            <person name="Bloom T."/>
            <person name="Blye J."/>
            <person name="Boguslavskiy L."/>
            <person name="Borowsky M."/>
            <person name="Boukhgalter B."/>
            <person name="Brunache A."/>
            <person name="Butler J."/>
            <person name="Calixte N."/>
            <person name="Calvo S."/>
            <person name="Camarata J."/>
            <person name="Campo K."/>
            <person name="Chang J."/>
            <person name="Cheshatsang Y."/>
            <person name="Citroen M."/>
            <person name="Collymore A."/>
            <person name="Considine T."/>
            <person name="Cook A."/>
            <person name="Cooke P."/>
            <person name="Corum B."/>
            <person name="Cuomo C."/>
            <person name="David R."/>
            <person name="Dawoe T."/>
            <person name="Degray S."/>
            <person name="Dodge S."/>
            <person name="Dooley K."/>
            <person name="Dorje P."/>
            <person name="Dorjee K."/>
            <person name="Dorris L."/>
            <person name="Duffey N."/>
            <person name="Dupes A."/>
            <person name="Elkins T."/>
            <person name="Engels R."/>
            <person name="Erickson J."/>
            <person name="Farina A."/>
            <person name="Faro S."/>
            <person name="Ferreira P."/>
            <person name="Fischer H."/>
            <person name="Fitzgerald M."/>
            <person name="Foley K."/>
            <person name="Gage D."/>
            <person name="Galagan J."/>
            <person name="Gearin G."/>
            <person name="Gnerre S."/>
            <person name="Gnirke A."/>
            <person name="Goyette A."/>
            <person name="Graham J."/>
            <person name="Grandbois E."/>
            <person name="Gyaltsen K."/>
            <person name="Hafez N."/>
            <person name="Hagopian D."/>
            <person name="Hagos B."/>
            <person name="Hall J."/>
            <person name="Hatcher B."/>
            <person name="Heller A."/>
            <person name="Higgins H."/>
            <person name="Honan T."/>
            <person name="Horn A."/>
            <person name="Houde N."/>
            <person name="Hughes L."/>
            <person name="Hulme W."/>
            <person name="Husby E."/>
            <person name="Iliev I."/>
            <person name="Jaffe D."/>
            <person name="Jones C."/>
            <person name="Kamal M."/>
            <person name="Kamat A."/>
            <person name="Kamvysselis M."/>
            <person name="Karlsson E."/>
            <person name="Kells C."/>
            <person name="Kieu A."/>
            <person name="Kisner P."/>
            <person name="Kodira C."/>
            <person name="Kulbokas E."/>
            <person name="Labutti K."/>
            <person name="Lama D."/>
            <person name="Landers T."/>
            <person name="Leger J."/>
            <person name="Levine S."/>
            <person name="Lewis D."/>
            <person name="Lewis T."/>
            <person name="Lindblad-toh K."/>
            <person name="Liu X."/>
            <person name="Lokyitsang T."/>
            <person name="Lokyitsang Y."/>
            <person name="Lucien O."/>
            <person name="Lui A."/>
            <person name="Ma L.J."/>
            <person name="Mabbitt R."/>
            <person name="Macdonald J."/>
            <person name="Maclean C."/>
            <person name="Major J."/>
            <person name="Manning J."/>
            <person name="Marabella R."/>
            <person name="Maru K."/>
            <person name="Matthews C."/>
            <person name="Mauceli E."/>
            <person name="Mccarthy M."/>
            <person name="Mcdonough S."/>
            <person name="Mcghee T."/>
            <person name="Meldrim J."/>
            <person name="Meneus L."/>
            <person name="Mesirov J."/>
            <person name="Mihalev A."/>
            <person name="Mihova T."/>
            <person name="Mikkelsen T."/>
            <person name="Mlenga V."/>
            <person name="Moru K."/>
            <person name="Mozes J."/>
            <person name="Mulrain L."/>
            <person name="Munson G."/>
            <person name="Naylor J."/>
            <person name="Newes C."/>
            <person name="Nguyen C."/>
            <person name="Nguyen N."/>
            <person name="Nguyen T."/>
            <person name="Nicol R."/>
            <person name="Nielsen C."/>
            <person name="Nizzari M."/>
            <person name="Norbu C."/>
            <person name="Norbu N."/>
            <person name="O'donnell P."/>
            <person name="Okoawo O."/>
            <person name="O'leary S."/>
            <person name="Omotosho B."/>
            <person name="O'neill K."/>
            <person name="Osman S."/>
            <person name="Parker S."/>
            <person name="Perrin D."/>
            <person name="Phunkhang P."/>
            <person name="Piqani B."/>
            <person name="Purcell S."/>
            <person name="Rachupka T."/>
            <person name="Ramasamy U."/>
            <person name="Rameau R."/>
            <person name="Ray V."/>
            <person name="Raymond C."/>
            <person name="Retta R."/>
            <person name="Richardson S."/>
            <person name="Rise C."/>
            <person name="Rodriguez J."/>
            <person name="Rogers J."/>
            <person name="Rogov P."/>
            <person name="Rutman M."/>
            <person name="Schupbach R."/>
            <person name="Seaman C."/>
            <person name="Settipalli S."/>
            <person name="Sharpe T."/>
            <person name="Sheridan J."/>
            <person name="Sherpa N."/>
            <person name="Shi J."/>
            <person name="Smirnov S."/>
            <person name="Smith C."/>
            <person name="Sougnez C."/>
            <person name="Spencer B."/>
            <person name="Stalker J."/>
            <person name="Stange-thomann N."/>
            <person name="Stavropoulos S."/>
            <person name="Stetson K."/>
            <person name="Stone C."/>
            <person name="Stone S."/>
            <person name="Stubbs M."/>
            <person name="Talamas J."/>
            <person name="Tchuinga P."/>
            <person name="Tenzing P."/>
            <person name="Tesfaye S."/>
            <person name="Theodore J."/>
            <person name="Thoulutsang Y."/>
            <person name="Topham K."/>
            <person name="Towey S."/>
            <person name="Tsamla T."/>
            <person name="Tsomo N."/>
            <person name="Vallee D."/>
            <person name="Vassiliev H."/>
            <person name="Venkataraman V."/>
            <person name="Vinson J."/>
            <person name="Vo A."/>
            <person name="Wade C."/>
            <person name="Wang S."/>
            <person name="Wangchuk T."/>
            <person name="Wangdi T."/>
            <person name="Whittaker C."/>
            <person name="Wilkinson J."/>
            <person name="Wu Y."/>
            <person name="Wyman D."/>
            <person name="Yadav S."/>
            <person name="Yang S."/>
            <person name="Yang X."/>
            <person name="Yeager S."/>
            <person name="Yee E."/>
            <person name="Young G."/>
            <person name="Zainoun J."/>
            <person name="Zembeck L."/>
            <person name="Zimmer A."/>
            <person name="Zody M."/>
            <person name="Lander E."/>
        </authorList>
    </citation>
    <scope>NUCLEOTIDE SEQUENCE [LARGE SCALE GENOMIC DNA]</scope>
</reference>
<dbReference type="InterPro" id="IPR036259">
    <property type="entry name" value="MFS_trans_sf"/>
</dbReference>
<organism evidence="8 9">
    <name type="scientific">Ciona savignyi</name>
    <name type="common">Pacific transparent sea squirt</name>
    <dbReference type="NCBI Taxonomy" id="51511"/>
    <lineage>
        <taxon>Eukaryota</taxon>
        <taxon>Metazoa</taxon>
        <taxon>Chordata</taxon>
        <taxon>Tunicata</taxon>
        <taxon>Ascidiacea</taxon>
        <taxon>Phlebobranchia</taxon>
        <taxon>Cionidae</taxon>
        <taxon>Ciona</taxon>
    </lineage>
</organism>
<feature type="transmembrane region" description="Helical" evidence="7">
    <location>
        <begin position="54"/>
        <end position="74"/>
    </location>
</feature>
<evidence type="ECO:0000313" key="9">
    <source>
        <dbReference type="Proteomes" id="UP000007875"/>
    </source>
</evidence>
<dbReference type="Gene3D" id="1.20.1250.20">
    <property type="entry name" value="MFS general substrate transporter like domains"/>
    <property type="match status" value="1"/>
</dbReference>
<evidence type="ECO:0000256" key="4">
    <source>
        <dbReference type="ARBA" id="ARBA00022989"/>
    </source>
</evidence>
<dbReference type="PANTHER" id="PTHR19444:SF13">
    <property type="entry name" value="PROTEIN UNC-93 HOMOLOG A"/>
    <property type="match status" value="1"/>
</dbReference>
<reference evidence="8" key="2">
    <citation type="submission" date="2025-08" db="UniProtKB">
        <authorList>
            <consortium name="Ensembl"/>
        </authorList>
    </citation>
    <scope>IDENTIFICATION</scope>
</reference>
<feature type="transmembrane region" description="Helical" evidence="7">
    <location>
        <begin position="13"/>
        <end position="34"/>
    </location>
</feature>
<sequence>MTQPKDKKAERKIWLRFFGIAGGLVLLLTGYISLFVLQSSIKIENGLGAEAAAISYTVSLLFSLLLTPMFLRLVGVRKATILSEFCYIFYVACNFYPKRWLMMIASIVVGVAEAVLWIPIGMIPGYFGREFQQESKSAGLAGILFALLCLNQVIGNIFSFVVLHIFKDGKDNNTFVVSNLTQGNPLQYCGANDCQNPNLTSQNIEQYVPENVASIYVILALF</sequence>
<dbReference type="Proteomes" id="UP000007875">
    <property type="component" value="Unassembled WGS sequence"/>
</dbReference>
<comment type="similarity">
    <text evidence="2">Belongs to the unc-93 family.</text>
</comment>
<name>H2ZI30_CIOSA</name>
<evidence type="ECO:0000256" key="2">
    <source>
        <dbReference type="ARBA" id="ARBA00009172"/>
    </source>
</evidence>
<dbReference type="OMA" id="NGSHIAH"/>
<keyword evidence="4 7" id="KW-1133">Transmembrane helix</keyword>
<keyword evidence="3 7" id="KW-0812">Transmembrane</keyword>
<feature type="transmembrane region" description="Helical" evidence="7">
    <location>
        <begin position="103"/>
        <end position="127"/>
    </location>
</feature>
<dbReference type="AlphaFoldDB" id="H2ZI30"/>